<dbReference type="Gene3D" id="2.60.40.1260">
    <property type="entry name" value="Lamin Tail domain"/>
    <property type="match status" value="1"/>
</dbReference>
<organism evidence="7 8">
    <name type="scientific">Caenorhabditis bovis</name>
    <dbReference type="NCBI Taxonomy" id="2654633"/>
    <lineage>
        <taxon>Eukaryota</taxon>
        <taxon>Metazoa</taxon>
        <taxon>Ecdysozoa</taxon>
        <taxon>Nematoda</taxon>
        <taxon>Chromadorea</taxon>
        <taxon>Rhabditida</taxon>
        <taxon>Rhabditina</taxon>
        <taxon>Rhabditomorpha</taxon>
        <taxon>Rhabditoidea</taxon>
        <taxon>Rhabditidae</taxon>
        <taxon>Peloderinae</taxon>
        <taxon>Caenorhabditis</taxon>
    </lineage>
</organism>
<proteinExistence type="predicted"/>
<feature type="region of interest" description="Disordered" evidence="4">
    <location>
        <begin position="324"/>
        <end position="348"/>
    </location>
</feature>
<dbReference type="GO" id="GO:0031507">
    <property type="term" value="P:heterochromatin formation"/>
    <property type="evidence" value="ECO:0007669"/>
    <property type="project" value="TreeGrafter"/>
</dbReference>
<evidence type="ECO:0000256" key="2">
    <source>
        <dbReference type="ARBA" id="ARBA00023054"/>
    </source>
</evidence>
<feature type="coiled-coil region" evidence="3">
    <location>
        <begin position="810"/>
        <end position="844"/>
    </location>
</feature>
<dbReference type="GO" id="GO:0051664">
    <property type="term" value="P:nuclear pore localization"/>
    <property type="evidence" value="ECO:0007669"/>
    <property type="project" value="TreeGrafter"/>
</dbReference>
<dbReference type="OrthoDB" id="2441647at2759"/>
<dbReference type="Gene3D" id="1.20.5.170">
    <property type="match status" value="1"/>
</dbReference>
<dbReference type="PROSITE" id="PS51841">
    <property type="entry name" value="LTD"/>
    <property type="match status" value="1"/>
</dbReference>
<dbReference type="InterPro" id="IPR036415">
    <property type="entry name" value="Lamin_tail_dom_sf"/>
</dbReference>
<evidence type="ECO:0000313" key="8">
    <source>
        <dbReference type="Proteomes" id="UP000494206"/>
    </source>
</evidence>
<feature type="region of interest" description="Disordered" evidence="4">
    <location>
        <begin position="1"/>
        <end position="35"/>
    </location>
</feature>
<dbReference type="EMBL" id="CADEPM010000002">
    <property type="protein sequence ID" value="CAB3400600.1"/>
    <property type="molecule type" value="Genomic_DNA"/>
</dbReference>
<evidence type="ECO:0008006" key="9">
    <source>
        <dbReference type="Google" id="ProtNLM"/>
    </source>
</evidence>
<dbReference type="PANTHER" id="PTHR45721">
    <property type="entry name" value="LAMIN DM0-RELATED"/>
    <property type="match status" value="1"/>
</dbReference>
<evidence type="ECO:0000256" key="1">
    <source>
        <dbReference type="ARBA" id="ARBA00022754"/>
    </source>
</evidence>
<dbReference type="PANTHER" id="PTHR45721:SF1">
    <property type="entry name" value="INTERMEDIATE FILAMENT PROTEIN IFC-2"/>
    <property type="match status" value="1"/>
</dbReference>
<evidence type="ECO:0000256" key="4">
    <source>
        <dbReference type="SAM" id="MobiDB-lite"/>
    </source>
</evidence>
<feature type="coiled-coil region" evidence="3">
    <location>
        <begin position="971"/>
        <end position="1036"/>
    </location>
</feature>
<feature type="region of interest" description="Disordered" evidence="4">
    <location>
        <begin position="1237"/>
        <end position="1273"/>
    </location>
</feature>
<feature type="compositionally biased region" description="Basic and acidic residues" evidence="4">
    <location>
        <begin position="679"/>
        <end position="711"/>
    </location>
</feature>
<feature type="compositionally biased region" description="Low complexity" evidence="4">
    <location>
        <begin position="615"/>
        <end position="626"/>
    </location>
</feature>
<dbReference type="SMART" id="SM01391">
    <property type="entry name" value="Filament"/>
    <property type="match status" value="1"/>
</dbReference>
<evidence type="ECO:0000313" key="7">
    <source>
        <dbReference type="EMBL" id="CAB3400600.1"/>
    </source>
</evidence>
<name>A0A8S1ERV7_9PELO</name>
<feature type="region of interest" description="Disordered" evidence="4">
    <location>
        <begin position="592"/>
        <end position="626"/>
    </location>
</feature>
<protein>
    <recommendedName>
        <fullName evidence="9">IF rod domain-containing protein</fullName>
    </recommendedName>
</protein>
<dbReference type="GO" id="GO:0006998">
    <property type="term" value="P:nuclear envelope organization"/>
    <property type="evidence" value="ECO:0007669"/>
    <property type="project" value="TreeGrafter"/>
</dbReference>
<feature type="region of interest" description="Disordered" evidence="4">
    <location>
        <begin position="224"/>
        <end position="262"/>
    </location>
</feature>
<feature type="region of interest" description="Disordered" evidence="4">
    <location>
        <begin position="678"/>
        <end position="716"/>
    </location>
</feature>
<dbReference type="SUPFAM" id="SSF74853">
    <property type="entry name" value="Lamin A/C globular tail domain"/>
    <property type="match status" value="1"/>
</dbReference>
<evidence type="ECO:0000259" key="5">
    <source>
        <dbReference type="PROSITE" id="PS51841"/>
    </source>
</evidence>
<evidence type="ECO:0000259" key="6">
    <source>
        <dbReference type="PROSITE" id="PS51842"/>
    </source>
</evidence>
<feature type="compositionally biased region" description="Low complexity" evidence="4">
    <location>
        <begin position="1237"/>
        <end position="1247"/>
    </location>
</feature>
<keyword evidence="2 3" id="KW-0175">Coiled coil</keyword>
<feature type="compositionally biased region" description="Low complexity" evidence="4">
    <location>
        <begin position="232"/>
        <end position="258"/>
    </location>
</feature>
<reference evidence="7 8" key="1">
    <citation type="submission" date="2020-04" db="EMBL/GenBank/DDBJ databases">
        <authorList>
            <person name="Laetsch R D."/>
            <person name="Stevens L."/>
            <person name="Kumar S."/>
            <person name="Blaxter L. M."/>
        </authorList>
    </citation>
    <scope>NUCLEOTIDE SEQUENCE [LARGE SCALE GENOMIC DNA]</scope>
</reference>
<keyword evidence="1" id="KW-0403">Intermediate filament</keyword>
<evidence type="ECO:0000256" key="3">
    <source>
        <dbReference type="SAM" id="Coils"/>
    </source>
</evidence>
<keyword evidence="8" id="KW-1185">Reference proteome</keyword>
<dbReference type="InterPro" id="IPR001322">
    <property type="entry name" value="Lamin_tail_dom"/>
</dbReference>
<dbReference type="SUPFAM" id="SSF64593">
    <property type="entry name" value="Intermediate filament protein, coiled coil region"/>
    <property type="match status" value="2"/>
</dbReference>
<feature type="compositionally biased region" description="Polar residues" evidence="4">
    <location>
        <begin position="329"/>
        <end position="340"/>
    </location>
</feature>
<feature type="compositionally biased region" description="Polar residues" evidence="4">
    <location>
        <begin position="21"/>
        <end position="32"/>
    </location>
</feature>
<comment type="caution">
    <text evidence="7">The sequence shown here is derived from an EMBL/GenBank/DDBJ whole genome shotgun (WGS) entry which is preliminary data.</text>
</comment>
<dbReference type="Pfam" id="PF00038">
    <property type="entry name" value="Filament"/>
    <property type="match status" value="1"/>
</dbReference>
<feature type="domain" description="IF rod" evidence="6">
    <location>
        <begin position="813"/>
        <end position="1163"/>
    </location>
</feature>
<dbReference type="GO" id="GO:0005652">
    <property type="term" value="C:nuclear lamina"/>
    <property type="evidence" value="ECO:0007669"/>
    <property type="project" value="TreeGrafter"/>
</dbReference>
<dbReference type="Proteomes" id="UP000494206">
    <property type="component" value="Unassembled WGS sequence"/>
</dbReference>
<sequence>MSLTSPPYYADDEFSDRHGSVANTKSSSSRSTPRLYDNQIVQEVSVSYSAPYTGYSQPHVPLALNIGTNAIDEYSRVFEENGNLHSYISDYEPRSARYPVTPEKLESVRRHLSSGRTETEFPVKKYGYTEEIPYFSAQSAIQSARTTPAQTPRATPVIDSRATTVRLPSSLSHNTIISESTTIEELTTITTANIRKSRKDEPIKSTDMPTVNALAEQFEATAKKEKMDALKSRISPSNNNINNNNNNNKNRTSPNQNSKSKTRVVVINKSNEYSNQYTDRIQPIFTPAGFVTTTIVDIEPPGYGRRARIEEYRMQEEYRSKQFYDANENYRQQKTPSQPAKSPRSREEAVEIFVRSQSRSGANSRATHERFISSDDTISQPSPTVRNVIEQFETRIESRQRTSPEKENIPRSVSRVSMNQDGEVLPNEVIISRREIEENTDMKSWKTIPTKVSPPTPTPSEYTQPSFIRTYEEERSLSIQHDGRRANKSRSVINIPPPETVVIPRALSPLITKTTDEVTSTVMVQDSQTLVTKDVMLEEAKEEISVSEAKEVVAEDSQYIIESSEQIVNPSRVINEPVPNASFTSEYTITSKTNAENDSKNAEQTAQNTPKNPESESFSTSTTEITTKVITEEEITNKHRAIVEEVVAIEPLPVEEPKPSETEPYSTFTSEYTLTSRTENADEWNKETLSDEPKKEYEPEEKETVHKKAEGAEEAPTETFRRIMEHDYRIKAQEEYTTTRRRRDYSLPSYYNRSPRMESYRTRSVERSYVSNSNVSRNYTESRHIGSGAALASGISTAGVICTTSIRDNREREKREIGLLNDRLADYIEKVRFLEAQNRILTQDIETLSKGFRGNGQISFLYDSEIKTAKSILEKCIADRDVFNREIVSLTAQCDGLKEKWRESVNVIKGFRSHLDVDLDKLAQIEAGISLYRRKVGIVEEDCIRIKRENDRIRSDIMRVRGQTHQEVSMKSEYSIRVQDLLNRVNHLQTENNTKIEQEMISIRRDTTIENRDYFRRELQAAINEIRADYEAIYQRNRYELEEWYRKELIRVQPIVASTNTNQFREEIVSIRSTLASVRQSLADMESRNSLLEKQIADLGFQASEDAKLYEALLSEKDAAIAKMKDQCSNLTIQMEKLCDHEISLRKEIEHYRRLLEGANVTTYVATSTYPSTRVNTGTSRVVQTSTVTKSSSASNYSNVRSGYEIGGGAGFSGSQTSLHVGGNIGGSNIIAGGNIHESSSSIHSGGRVTGGTSEPAKKPDRIHNETGTDEHGRKFHRYYKGTIRITQVQRDFIELENICVIRKVDVGGFRIEHTSCNRLLGQVTIGHSLILDPKQTLRIYTSRHPELEGDIIMQIPEFDVSTDARTSLYNSLEPEEERVYFVYTS</sequence>
<dbReference type="InterPro" id="IPR039008">
    <property type="entry name" value="IF_rod_dom"/>
</dbReference>
<dbReference type="GO" id="GO:0005882">
    <property type="term" value="C:intermediate filament"/>
    <property type="evidence" value="ECO:0007669"/>
    <property type="project" value="UniProtKB-KW"/>
</dbReference>
<feature type="compositionally biased region" description="Basic and acidic residues" evidence="4">
    <location>
        <begin position="1256"/>
        <end position="1273"/>
    </location>
</feature>
<dbReference type="GO" id="GO:0005200">
    <property type="term" value="F:structural constituent of cytoskeleton"/>
    <property type="evidence" value="ECO:0007669"/>
    <property type="project" value="TreeGrafter"/>
</dbReference>
<gene>
    <name evidence="7" type="ORF">CBOVIS_LOCUS3502</name>
</gene>
<accession>A0A8S1ERV7</accession>
<feature type="domain" description="LTD" evidence="5">
    <location>
        <begin position="1272"/>
        <end position="1386"/>
    </location>
</feature>
<dbReference type="GO" id="GO:0090435">
    <property type="term" value="P:protein localization to nuclear envelope"/>
    <property type="evidence" value="ECO:0007669"/>
    <property type="project" value="TreeGrafter"/>
</dbReference>
<dbReference type="PROSITE" id="PS51842">
    <property type="entry name" value="IF_ROD_2"/>
    <property type="match status" value="1"/>
</dbReference>
<feature type="compositionally biased region" description="Polar residues" evidence="4">
    <location>
        <begin position="602"/>
        <end position="612"/>
    </location>
</feature>
<dbReference type="GO" id="GO:0007097">
    <property type="term" value="P:nuclear migration"/>
    <property type="evidence" value="ECO:0007669"/>
    <property type="project" value="TreeGrafter"/>
</dbReference>